<protein>
    <submittedName>
        <fullName evidence="1">Uncharacterized protein</fullName>
    </submittedName>
</protein>
<proteinExistence type="predicted"/>
<evidence type="ECO:0000313" key="1">
    <source>
        <dbReference type="EMBL" id="CAD9564216.1"/>
    </source>
</evidence>
<sequence length="194" mass="22405">MSSRRITWAKDLEQIVCEVDTLNLEERRAYWYAKNELRKICRGDASLASQFRQMGYTELKEAEAHFSHKGHSLRGLGMMKDDPMIFQAKVVKANRSMLGSQTAKSEAMKISRQNAKAAYKMGLYDEKVSRCYCTEAQNNHRRSFLQHADVSPCIFKGDSISCSKHDRNEESRRARNHVLDKVMKLIGRGEQHRC</sequence>
<accession>A0A7S2NXR3</accession>
<name>A0A7S2NXR3_9STRA</name>
<dbReference type="AlphaFoldDB" id="A0A7S2NXR3"/>
<dbReference type="EMBL" id="HBGY01007062">
    <property type="protein sequence ID" value="CAD9564216.1"/>
    <property type="molecule type" value="Transcribed_RNA"/>
</dbReference>
<gene>
    <name evidence="1" type="ORF">LDAN0321_LOCUS4382</name>
</gene>
<organism evidence="1">
    <name type="scientific">Leptocylindrus danicus</name>
    <dbReference type="NCBI Taxonomy" id="163516"/>
    <lineage>
        <taxon>Eukaryota</taxon>
        <taxon>Sar</taxon>
        <taxon>Stramenopiles</taxon>
        <taxon>Ochrophyta</taxon>
        <taxon>Bacillariophyta</taxon>
        <taxon>Coscinodiscophyceae</taxon>
        <taxon>Chaetocerotophycidae</taxon>
        <taxon>Leptocylindrales</taxon>
        <taxon>Leptocylindraceae</taxon>
        <taxon>Leptocylindrus</taxon>
    </lineage>
</organism>
<reference evidence="1" key="1">
    <citation type="submission" date="2021-01" db="EMBL/GenBank/DDBJ databases">
        <authorList>
            <person name="Corre E."/>
            <person name="Pelletier E."/>
            <person name="Niang G."/>
            <person name="Scheremetjew M."/>
            <person name="Finn R."/>
            <person name="Kale V."/>
            <person name="Holt S."/>
            <person name="Cochrane G."/>
            <person name="Meng A."/>
            <person name="Brown T."/>
            <person name="Cohen L."/>
        </authorList>
    </citation>
    <scope>NUCLEOTIDE SEQUENCE</scope>
    <source>
        <strain evidence="1">B650</strain>
    </source>
</reference>